<sequence>MTVDSDYDALIRRPKAYRLVMRLVAEYSSAHLDVFKLFLRSSRQGMNLRQAIWVTQNPAAILETLKTELQALQEPLPIS</sequence>
<gene>
    <name evidence="1" type="ORF">ACFO0D_05105</name>
</gene>
<dbReference type="EMBL" id="JBHSEI010000002">
    <property type="protein sequence ID" value="MFC4637717.1"/>
    <property type="molecule type" value="Genomic_DNA"/>
</dbReference>
<protein>
    <recommendedName>
        <fullName evidence="3">Transposase</fullName>
    </recommendedName>
</protein>
<evidence type="ECO:0008006" key="3">
    <source>
        <dbReference type="Google" id="ProtNLM"/>
    </source>
</evidence>
<name>A0ABV9I5V8_9DEIO</name>
<organism evidence="1 2">
    <name type="scientific">Deinococcus hohokamensis</name>
    <dbReference type="NCBI Taxonomy" id="309883"/>
    <lineage>
        <taxon>Bacteria</taxon>
        <taxon>Thermotogati</taxon>
        <taxon>Deinococcota</taxon>
        <taxon>Deinococci</taxon>
        <taxon>Deinococcales</taxon>
        <taxon>Deinococcaceae</taxon>
        <taxon>Deinococcus</taxon>
    </lineage>
</organism>
<proteinExistence type="predicted"/>
<dbReference type="Proteomes" id="UP001595952">
    <property type="component" value="Unassembled WGS sequence"/>
</dbReference>
<evidence type="ECO:0000313" key="2">
    <source>
        <dbReference type="Proteomes" id="UP001595952"/>
    </source>
</evidence>
<accession>A0ABV9I5V8</accession>
<comment type="caution">
    <text evidence="1">The sequence shown here is derived from an EMBL/GenBank/DDBJ whole genome shotgun (WGS) entry which is preliminary data.</text>
</comment>
<dbReference type="RefSeq" id="WP_380060752.1">
    <property type="nucleotide sequence ID" value="NZ_JBHSEI010000002.1"/>
</dbReference>
<evidence type="ECO:0000313" key="1">
    <source>
        <dbReference type="EMBL" id="MFC4637717.1"/>
    </source>
</evidence>
<reference evidence="2" key="1">
    <citation type="journal article" date="2019" name="Int. J. Syst. Evol. Microbiol.">
        <title>The Global Catalogue of Microorganisms (GCM) 10K type strain sequencing project: providing services to taxonomists for standard genome sequencing and annotation.</title>
        <authorList>
            <consortium name="The Broad Institute Genomics Platform"/>
            <consortium name="The Broad Institute Genome Sequencing Center for Infectious Disease"/>
            <person name="Wu L."/>
            <person name="Ma J."/>
        </authorList>
    </citation>
    <scope>NUCLEOTIDE SEQUENCE [LARGE SCALE GENOMIC DNA]</scope>
    <source>
        <strain evidence="2">CCUG 55995</strain>
    </source>
</reference>
<keyword evidence="2" id="KW-1185">Reference proteome</keyword>